<feature type="domain" description="Granulins" evidence="5">
    <location>
        <begin position="247"/>
        <end position="260"/>
    </location>
</feature>
<dbReference type="InParanoid" id="H3AMW7"/>
<sequence length="445" mass="48636">AVCCSTAYCCPEGYTCNVQEGVCERNGLRIPLVSKTPPLENPELSLLRVQSNASVVFCDNFHHCPDGNTCCRGPTGTWFCCPHPSAYCCRDGYHCCPYGYFCDVTSTRCVKWATDALSIVSEPPSSAVYCGNQYYCPDGNTCCTLPSGSWACCPHPHAICCRDGYHCCPYGYFCDFTSTKCTKGGVSIPSEEKMPALVQTNALSITSESQSSKVYCGNQYYCPDGNTCCKLPSGSWGCCPHPHAICCRDGYHCCPYGYFCDFTSTKCTKGGVSIPSEEKMPALVQTNALSITSESPSSAVYCGNQYYCPDGNTCCKLPSGSWGCCPHPHAICCRDGYHCCPYGYFCDFTSTKCTKGGVHQEPHLVLVFLSFFFLNDVQQALSMLCYTVNNYTKSVCCRDGYHCCPAGYFCDLTSTQCIPSNPFNKKLPPKEINALVLETLSLPIL</sequence>
<dbReference type="EMBL" id="AFYH01132928">
    <property type="status" value="NOT_ANNOTATED_CDS"/>
    <property type="molecule type" value="Genomic_DNA"/>
</dbReference>
<dbReference type="SMART" id="SM00277">
    <property type="entry name" value="GRAN"/>
    <property type="match status" value="5"/>
</dbReference>
<dbReference type="EMBL" id="AFYH01132931">
    <property type="status" value="NOT_ANNOTATED_CDS"/>
    <property type="molecule type" value="Genomic_DNA"/>
</dbReference>
<evidence type="ECO:0000259" key="5">
    <source>
        <dbReference type="PROSITE" id="PS00799"/>
    </source>
</evidence>
<dbReference type="GO" id="GO:0005576">
    <property type="term" value="C:extracellular region"/>
    <property type="evidence" value="ECO:0007669"/>
    <property type="project" value="UniProtKB-SubCell"/>
</dbReference>
<feature type="domain" description="Granulins" evidence="5">
    <location>
        <begin position="161"/>
        <end position="174"/>
    </location>
</feature>
<dbReference type="PANTHER" id="PTHR12274:SF3">
    <property type="entry name" value="PROGRANULIN"/>
    <property type="match status" value="1"/>
</dbReference>
<proteinExistence type="inferred from homology"/>
<protein>
    <recommendedName>
        <fullName evidence="5">Granulins domain-containing protein</fullName>
    </recommendedName>
</protein>
<dbReference type="eggNOG" id="KOG4296">
    <property type="taxonomic scope" value="Eukaryota"/>
</dbReference>
<comment type="subcellular location">
    <subcellularLocation>
        <location evidence="1">Secreted</location>
    </subcellularLocation>
</comment>
<dbReference type="InterPro" id="IPR039036">
    <property type="entry name" value="Granulin_fam"/>
</dbReference>
<dbReference type="EMBL" id="AFYH01132932">
    <property type="status" value="NOT_ANNOTATED_CDS"/>
    <property type="molecule type" value="Genomic_DNA"/>
</dbReference>
<keyword evidence="7" id="KW-1185">Reference proteome</keyword>
<keyword evidence="3" id="KW-0964">Secreted</keyword>
<dbReference type="GeneTree" id="ENSGT00470000042293"/>
<dbReference type="PANTHER" id="PTHR12274">
    <property type="entry name" value="GRANULIN"/>
    <property type="match status" value="1"/>
</dbReference>
<dbReference type="Ensembl" id="ENSLACT00000011070.1">
    <property type="protein sequence ID" value="ENSLACP00000010988.1"/>
    <property type="gene ID" value="ENSLACG00000009669.1"/>
</dbReference>
<reference evidence="7" key="1">
    <citation type="submission" date="2011-08" db="EMBL/GenBank/DDBJ databases">
        <title>The draft genome of Latimeria chalumnae.</title>
        <authorList>
            <person name="Di Palma F."/>
            <person name="Alfoldi J."/>
            <person name="Johnson J."/>
            <person name="Berlin A."/>
            <person name="Gnerre S."/>
            <person name="Jaffe D."/>
            <person name="MacCallum I."/>
            <person name="Young S."/>
            <person name="Walker B.J."/>
            <person name="Lander E."/>
            <person name="Lindblad-Toh K."/>
        </authorList>
    </citation>
    <scope>NUCLEOTIDE SEQUENCE [LARGE SCALE GENOMIC DNA]</scope>
    <source>
        <strain evidence="7">Wild caught</strain>
    </source>
</reference>
<feature type="domain" description="Granulins" evidence="5">
    <location>
        <begin position="89"/>
        <end position="102"/>
    </location>
</feature>
<organism evidence="6 7">
    <name type="scientific">Latimeria chalumnae</name>
    <name type="common">Coelacanth</name>
    <dbReference type="NCBI Taxonomy" id="7897"/>
    <lineage>
        <taxon>Eukaryota</taxon>
        <taxon>Metazoa</taxon>
        <taxon>Chordata</taxon>
        <taxon>Craniata</taxon>
        <taxon>Vertebrata</taxon>
        <taxon>Euteleostomi</taxon>
        <taxon>Coelacanthiformes</taxon>
        <taxon>Coelacanthidae</taxon>
        <taxon>Latimeria</taxon>
    </lineage>
</organism>
<feature type="domain" description="Granulins" evidence="5">
    <location>
        <begin position="333"/>
        <end position="346"/>
    </location>
</feature>
<dbReference type="PROSITE" id="PS00799">
    <property type="entry name" value="GRANULINS"/>
    <property type="match status" value="5"/>
</dbReference>
<evidence type="ECO:0000256" key="4">
    <source>
        <dbReference type="ARBA" id="ARBA00023157"/>
    </source>
</evidence>
<dbReference type="OMA" id="CCRDGYH"/>
<evidence type="ECO:0000256" key="1">
    <source>
        <dbReference type="ARBA" id="ARBA00004613"/>
    </source>
</evidence>
<dbReference type="HOGENOM" id="CLU_026274_0_0_1"/>
<evidence type="ECO:0000256" key="2">
    <source>
        <dbReference type="ARBA" id="ARBA00010093"/>
    </source>
</evidence>
<reference evidence="6" key="2">
    <citation type="submission" date="2025-08" db="UniProtKB">
        <authorList>
            <consortium name="Ensembl"/>
        </authorList>
    </citation>
    <scope>IDENTIFICATION</scope>
</reference>
<dbReference type="InterPro" id="IPR000118">
    <property type="entry name" value="Granulin"/>
</dbReference>
<dbReference type="Pfam" id="PF00396">
    <property type="entry name" value="Granulin"/>
    <property type="match status" value="5"/>
</dbReference>
<reference evidence="6" key="3">
    <citation type="submission" date="2025-09" db="UniProtKB">
        <authorList>
            <consortium name="Ensembl"/>
        </authorList>
    </citation>
    <scope>IDENTIFICATION</scope>
</reference>
<dbReference type="SUPFAM" id="SSF57277">
    <property type="entry name" value="Granulin repeat"/>
    <property type="match status" value="4"/>
</dbReference>
<dbReference type="STRING" id="7897.ENSLACP00000010988"/>
<keyword evidence="4" id="KW-1015">Disulfide bond</keyword>
<dbReference type="Gene3D" id="2.10.25.160">
    <property type="entry name" value="Granulin"/>
    <property type="match status" value="5"/>
</dbReference>
<evidence type="ECO:0000313" key="6">
    <source>
        <dbReference type="Ensembl" id="ENSLACP00000010988.1"/>
    </source>
</evidence>
<evidence type="ECO:0000256" key="3">
    <source>
        <dbReference type="ARBA" id="ARBA00022525"/>
    </source>
</evidence>
<name>H3AMW7_LATCH</name>
<feature type="domain" description="Granulins" evidence="5">
    <location>
        <begin position="397"/>
        <end position="410"/>
    </location>
</feature>
<dbReference type="InterPro" id="IPR037277">
    <property type="entry name" value="Granulin_sf"/>
</dbReference>
<dbReference type="Bgee" id="ENSLACG00000009669">
    <property type="expression patterns" value="Expressed in pelvic fin and 5 other cell types or tissues"/>
</dbReference>
<dbReference type="EMBL" id="AFYH01132929">
    <property type="status" value="NOT_ANNOTATED_CDS"/>
    <property type="molecule type" value="Genomic_DNA"/>
</dbReference>
<comment type="similarity">
    <text evidence="2">Belongs to the granulin family.</text>
</comment>
<dbReference type="EMBL" id="AFYH01132930">
    <property type="status" value="NOT_ANNOTATED_CDS"/>
    <property type="molecule type" value="Genomic_DNA"/>
</dbReference>
<evidence type="ECO:0000313" key="7">
    <source>
        <dbReference type="Proteomes" id="UP000008672"/>
    </source>
</evidence>
<dbReference type="Proteomes" id="UP000008672">
    <property type="component" value="Unassembled WGS sequence"/>
</dbReference>
<accession>H3AMW7</accession>
<dbReference type="AlphaFoldDB" id="H3AMW7"/>